<keyword evidence="2" id="KW-1185">Reference proteome</keyword>
<dbReference type="Pfam" id="PF10604">
    <property type="entry name" value="Polyketide_cyc2"/>
    <property type="match status" value="1"/>
</dbReference>
<evidence type="ECO:0000313" key="2">
    <source>
        <dbReference type="Proteomes" id="UP000054851"/>
    </source>
</evidence>
<dbReference type="CDD" id="cd07821">
    <property type="entry name" value="PYR_PYL_RCAR_like"/>
    <property type="match status" value="1"/>
</dbReference>
<dbReference type="InterPro" id="IPR019587">
    <property type="entry name" value="Polyketide_cyclase/dehydratase"/>
</dbReference>
<dbReference type="Gene3D" id="3.30.530.20">
    <property type="match status" value="1"/>
</dbReference>
<comment type="caution">
    <text evidence="1">The sequence shown here is derived from an EMBL/GenBank/DDBJ whole genome shotgun (WGS) entry which is preliminary data.</text>
</comment>
<gene>
    <name evidence="1" type="ORF">AWB79_05523</name>
</gene>
<dbReference type="RefSeq" id="WP_061170612.1">
    <property type="nucleotide sequence ID" value="NZ_FCOA02000024.1"/>
</dbReference>
<accession>A0A158CKD6</accession>
<dbReference type="AlphaFoldDB" id="A0A158CKD6"/>
<dbReference type="STRING" id="1777140.AWB79_05523"/>
<dbReference type="Proteomes" id="UP000054851">
    <property type="component" value="Unassembled WGS sequence"/>
</dbReference>
<evidence type="ECO:0000313" key="1">
    <source>
        <dbReference type="EMBL" id="SAK82751.1"/>
    </source>
</evidence>
<dbReference type="SUPFAM" id="SSF55961">
    <property type="entry name" value="Bet v1-like"/>
    <property type="match status" value="1"/>
</dbReference>
<sequence length="129" mass="14146">MTTIVRECVLDTSAADAWAVLRDPLGAGRAFAGVLVDVRLDGDVRHVTFAGGNLVQERIVAIDDARMRIAYTVVGGRFSHHHASMQVVPAADDRCRFVWISDFLPDELRSFAEPLVDAGCAAIVRNLRR</sequence>
<dbReference type="EMBL" id="FCOA02000024">
    <property type="protein sequence ID" value="SAK82751.1"/>
    <property type="molecule type" value="Genomic_DNA"/>
</dbReference>
<name>A0A158CKD6_9BURK</name>
<organism evidence="1 2">
    <name type="scientific">Caballeronia hypogeia</name>
    <dbReference type="NCBI Taxonomy" id="1777140"/>
    <lineage>
        <taxon>Bacteria</taxon>
        <taxon>Pseudomonadati</taxon>
        <taxon>Pseudomonadota</taxon>
        <taxon>Betaproteobacteria</taxon>
        <taxon>Burkholderiales</taxon>
        <taxon>Burkholderiaceae</taxon>
        <taxon>Caballeronia</taxon>
    </lineage>
</organism>
<proteinExistence type="predicted"/>
<dbReference type="InterPro" id="IPR023393">
    <property type="entry name" value="START-like_dom_sf"/>
</dbReference>
<dbReference type="OrthoDB" id="6024794at2"/>
<protein>
    <submittedName>
        <fullName evidence="1">Polyketide cyclase / dehydrase and lipid transport</fullName>
    </submittedName>
</protein>
<reference evidence="1" key="1">
    <citation type="submission" date="2016-01" db="EMBL/GenBank/DDBJ databases">
        <authorList>
            <person name="Peeters C."/>
        </authorList>
    </citation>
    <scope>NUCLEOTIDE SEQUENCE</scope>
    <source>
        <strain evidence="1">LMG 29322</strain>
    </source>
</reference>